<organism evidence="1">
    <name type="scientific">gut metagenome</name>
    <dbReference type="NCBI Taxonomy" id="749906"/>
    <lineage>
        <taxon>unclassified sequences</taxon>
        <taxon>metagenomes</taxon>
        <taxon>organismal metagenomes</taxon>
    </lineage>
</organism>
<protein>
    <submittedName>
        <fullName evidence="1">Uncharacterized protein</fullName>
    </submittedName>
</protein>
<comment type="caution">
    <text evidence="1">The sequence shown here is derived from an EMBL/GenBank/DDBJ whole genome shotgun (WGS) entry which is preliminary data.</text>
</comment>
<reference evidence="1" key="1">
    <citation type="journal article" date="2012" name="PLoS ONE">
        <title>Gene sets for utilization of primary and secondary nutrition supplies in the distal gut of endangered iberian lynx.</title>
        <authorList>
            <person name="Alcaide M."/>
            <person name="Messina E."/>
            <person name="Richter M."/>
            <person name="Bargiela R."/>
            <person name="Peplies J."/>
            <person name="Huws S.A."/>
            <person name="Newbold C.J."/>
            <person name="Golyshin P.N."/>
            <person name="Simon M.A."/>
            <person name="Lopez G."/>
            <person name="Yakimov M.M."/>
            <person name="Ferrer M."/>
        </authorList>
    </citation>
    <scope>NUCLEOTIDE SEQUENCE</scope>
</reference>
<dbReference type="EMBL" id="AMCI01006210">
    <property type="protein sequence ID" value="EJW94726.1"/>
    <property type="molecule type" value="Genomic_DNA"/>
</dbReference>
<sequence>MLRVSVVAPVLLVTQISTRLTVTPEVMVGSCFMFSS</sequence>
<gene>
    <name evidence="1" type="ORF">EVA_17165</name>
</gene>
<evidence type="ECO:0000313" key="1">
    <source>
        <dbReference type="EMBL" id="EJW94726.1"/>
    </source>
</evidence>
<dbReference type="AlphaFoldDB" id="J9FIJ5"/>
<name>J9FIJ5_9ZZZZ</name>
<proteinExistence type="predicted"/>
<accession>J9FIJ5</accession>